<feature type="domain" description="RNA polymerase sigma-70 region 2" evidence="5">
    <location>
        <begin position="30"/>
        <end position="97"/>
    </location>
</feature>
<dbReference type="EMBL" id="MQVX01000001">
    <property type="protein sequence ID" value="PQJ14791.1"/>
    <property type="molecule type" value="Genomic_DNA"/>
</dbReference>
<evidence type="ECO:0000313" key="7">
    <source>
        <dbReference type="EMBL" id="PQJ14791.1"/>
    </source>
</evidence>
<dbReference type="SUPFAM" id="SSF88946">
    <property type="entry name" value="Sigma2 domain of RNA polymerase sigma factors"/>
    <property type="match status" value="1"/>
</dbReference>
<sequence>MENDTTLVAEEDFLVLLQDPATRDKAFEELVSNYQERLYWHIRRIVLDHDDTDDVLQNTFIKVFRNIGGFKGDSKLYSWMYRIATNESLSFLKQKSRKLGVGSLELQEKLVEQLESDVYFEGDEIQLKLQQALAQLPEKQKLVFNMKYYQNMKYDDISAVLGTSVGALKTSYHHAVKKIEAFLTTE</sequence>
<evidence type="ECO:0000256" key="1">
    <source>
        <dbReference type="ARBA" id="ARBA00010641"/>
    </source>
</evidence>
<dbReference type="Proteomes" id="UP000239366">
    <property type="component" value="Unassembled WGS sequence"/>
</dbReference>
<evidence type="ECO:0000259" key="6">
    <source>
        <dbReference type="Pfam" id="PF08281"/>
    </source>
</evidence>
<dbReference type="InterPro" id="IPR014284">
    <property type="entry name" value="RNA_pol_sigma-70_dom"/>
</dbReference>
<dbReference type="GO" id="GO:0003677">
    <property type="term" value="F:DNA binding"/>
    <property type="evidence" value="ECO:0007669"/>
    <property type="project" value="InterPro"/>
</dbReference>
<comment type="caution">
    <text evidence="7">The sequence shown here is derived from an EMBL/GenBank/DDBJ whole genome shotgun (WGS) entry which is preliminary data.</text>
</comment>
<dbReference type="Gene3D" id="1.10.1740.10">
    <property type="match status" value="1"/>
</dbReference>
<evidence type="ECO:0000256" key="2">
    <source>
        <dbReference type="ARBA" id="ARBA00023015"/>
    </source>
</evidence>
<dbReference type="InterPro" id="IPR013324">
    <property type="entry name" value="RNA_pol_sigma_r3/r4-like"/>
</dbReference>
<dbReference type="Pfam" id="PF08281">
    <property type="entry name" value="Sigma70_r4_2"/>
    <property type="match status" value="1"/>
</dbReference>
<comment type="similarity">
    <text evidence="1">Belongs to the sigma-70 factor family. ECF subfamily.</text>
</comment>
<dbReference type="InterPro" id="IPR007627">
    <property type="entry name" value="RNA_pol_sigma70_r2"/>
</dbReference>
<keyword evidence="4" id="KW-0804">Transcription</keyword>
<dbReference type="InterPro" id="IPR013325">
    <property type="entry name" value="RNA_pol_sigma_r2"/>
</dbReference>
<dbReference type="CDD" id="cd06171">
    <property type="entry name" value="Sigma70_r4"/>
    <property type="match status" value="1"/>
</dbReference>
<evidence type="ECO:0000256" key="3">
    <source>
        <dbReference type="ARBA" id="ARBA00023082"/>
    </source>
</evidence>
<dbReference type="PANTHER" id="PTHR43133:SF51">
    <property type="entry name" value="RNA POLYMERASE SIGMA FACTOR"/>
    <property type="match status" value="1"/>
</dbReference>
<dbReference type="InterPro" id="IPR039425">
    <property type="entry name" value="RNA_pol_sigma-70-like"/>
</dbReference>
<keyword evidence="8" id="KW-1185">Reference proteome</keyword>
<feature type="domain" description="RNA polymerase sigma factor 70 region 4 type 2" evidence="6">
    <location>
        <begin position="127"/>
        <end position="179"/>
    </location>
</feature>
<dbReference type="GO" id="GO:0016987">
    <property type="term" value="F:sigma factor activity"/>
    <property type="evidence" value="ECO:0007669"/>
    <property type="project" value="UniProtKB-KW"/>
</dbReference>
<dbReference type="NCBIfam" id="TIGR02937">
    <property type="entry name" value="sigma70-ECF"/>
    <property type="match status" value="1"/>
</dbReference>
<dbReference type="GO" id="GO:0006352">
    <property type="term" value="P:DNA-templated transcription initiation"/>
    <property type="evidence" value="ECO:0007669"/>
    <property type="project" value="InterPro"/>
</dbReference>
<dbReference type="OrthoDB" id="9780326at2"/>
<dbReference type="SUPFAM" id="SSF88659">
    <property type="entry name" value="Sigma3 and sigma4 domains of RNA polymerase sigma factors"/>
    <property type="match status" value="1"/>
</dbReference>
<evidence type="ECO:0000313" key="8">
    <source>
        <dbReference type="Proteomes" id="UP000239366"/>
    </source>
</evidence>
<gene>
    <name evidence="7" type="ORF">BST99_02695</name>
</gene>
<name>A0A2S7T5D8_9FLAO</name>
<organism evidence="7 8">
    <name type="scientific">Aureicoccus marinus</name>
    <dbReference type="NCBI Taxonomy" id="754435"/>
    <lineage>
        <taxon>Bacteria</taxon>
        <taxon>Pseudomonadati</taxon>
        <taxon>Bacteroidota</taxon>
        <taxon>Flavobacteriia</taxon>
        <taxon>Flavobacteriales</taxon>
        <taxon>Flavobacteriaceae</taxon>
        <taxon>Aureicoccus</taxon>
    </lineage>
</organism>
<dbReference type="PANTHER" id="PTHR43133">
    <property type="entry name" value="RNA POLYMERASE ECF-TYPE SIGMA FACTO"/>
    <property type="match status" value="1"/>
</dbReference>
<reference evidence="8" key="1">
    <citation type="submission" date="2016-11" db="EMBL/GenBank/DDBJ databases">
        <title>Trade-off between light-utilization and light-protection in marine flavobacteria.</title>
        <authorList>
            <person name="Kumagai Y."/>
            <person name="Yoshizawa S."/>
            <person name="Kogure K."/>
        </authorList>
    </citation>
    <scope>NUCLEOTIDE SEQUENCE [LARGE SCALE GENOMIC DNA]</scope>
    <source>
        <strain evidence="8">SG-18</strain>
    </source>
</reference>
<dbReference type="AlphaFoldDB" id="A0A2S7T5D8"/>
<dbReference type="InterPro" id="IPR013249">
    <property type="entry name" value="RNA_pol_sigma70_r4_t2"/>
</dbReference>
<dbReference type="InterPro" id="IPR036388">
    <property type="entry name" value="WH-like_DNA-bd_sf"/>
</dbReference>
<accession>A0A2S7T5D8</accession>
<keyword evidence="3" id="KW-0731">Sigma factor</keyword>
<keyword evidence="2" id="KW-0805">Transcription regulation</keyword>
<dbReference type="Gene3D" id="1.10.10.10">
    <property type="entry name" value="Winged helix-like DNA-binding domain superfamily/Winged helix DNA-binding domain"/>
    <property type="match status" value="1"/>
</dbReference>
<evidence type="ECO:0000259" key="5">
    <source>
        <dbReference type="Pfam" id="PF04542"/>
    </source>
</evidence>
<dbReference type="Pfam" id="PF04542">
    <property type="entry name" value="Sigma70_r2"/>
    <property type="match status" value="1"/>
</dbReference>
<proteinExistence type="inferred from homology"/>
<evidence type="ECO:0000256" key="4">
    <source>
        <dbReference type="ARBA" id="ARBA00023163"/>
    </source>
</evidence>
<protein>
    <submittedName>
        <fullName evidence="7">RNA polymerase subunit sigma-70</fullName>
    </submittedName>
</protein>
<dbReference type="RefSeq" id="WP_105000431.1">
    <property type="nucleotide sequence ID" value="NZ_MQVX01000001.1"/>
</dbReference>